<name>A0A9E7AM44_9ACTO</name>
<evidence type="ECO:0000256" key="1">
    <source>
        <dbReference type="SAM" id="MobiDB-lite"/>
    </source>
</evidence>
<dbReference type="AlphaFoldDB" id="A0A9E7AM44"/>
<organism evidence="2 3">
    <name type="scientific">Actinomyces graevenitzii</name>
    <dbReference type="NCBI Taxonomy" id="55565"/>
    <lineage>
        <taxon>Bacteria</taxon>
        <taxon>Bacillati</taxon>
        <taxon>Actinomycetota</taxon>
        <taxon>Actinomycetes</taxon>
        <taxon>Actinomycetales</taxon>
        <taxon>Actinomycetaceae</taxon>
        <taxon>Actinomyces</taxon>
    </lineage>
</organism>
<reference evidence="2" key="1">
    <citation type="submission" date="2022-05" db="EMBL/GenBank/DDBJ databases">
        <title>Using nanopore sequencing to obtain complete genomes from saliva samples.</title>
        <authorList>
            <person name="Baker J.L."/>
        </authorList>
    </citation>
    <scope>NUCLEOTIDE SEQUENCE</scope>
    <source>
        <strain evidence="2">JCVI-JB-Ag32</strain>
    </source>
</reference>
<dbReference type="Proteomes" id="UP000830236">
    <property type="component" value="Chromosome"/>
</dbReference>
<sequence>MDDTCGTVPDYGQNSEANSGYYPPAPAMTPGYPSAETANATPGGTQTSDNVDAKVTNSEIAELIAGVDTNLSAFNERAKFYEDLVGKLQSRIELLQNDQIQQLLGPVMVKLAILVTQSAQSVELARAHGEGYQADVEFEFFHDSLIEALDLIGIDSVGVKPGDTFDRAVHASRKSVRTGERALDWTVAKVLRQGLIRPGAERAFLPAQVSVYRYDAALDTAPTQA</sequence>
<feature type="region of interest" description="Disordered" evidence="1">
    <location>
        <begin position="1"/>
        <end position="51"/>
    </location>
</feature>
<feature type="compositionally biased region" description="Polar residues" evidence="1">
    <location>
        <begin position="36"/>
        <end position="51"/>
    </location>
</feature>
<evidence type="ECO:0000313" key="3">
    <source>
        <dbReference type="Proteomes" id="UP000830236"/>
    </source>
</evidence>
<accession>A0A9E7AM44</accession>
<gene>
    <name evidence="2" type="ORF">M3I41_00235</name>
</gene>
<proteinExistence type="predicted"/>
<protein>
    <submittedName>
        <fullName evidence="2">Molecular chaperone GrpE</fullName>
    </submittedName>
</protein>
<evidence type="ECO:0000313" key="2">
    <source>
        <dbReference type="EMBL" id="UQF79747.1"/>
    </source>
</evidence>
<dbReference type="EMBL" id="CP097095">
    <property type="protein sequence ID" value="UQF79747.1"/>
    <property type="molecule type" value="Genomic_DNA"/>
</dbReference>
<dbReference type="KEGG" id="agh:M3I41_00235"/>